<evidence type="ECO:0000256" key="1">
    <source>
        <dbReference type="SAM" id="SignalP"/>
    </source>
</evidence>
<keyword evidence="3" id="KW-1185">Reference proteome</keyword>
<name>A0A934SHK6_9RHOB</name>
<dbReference type="Proteomes" id="UP000640485">
    <property type="component" value="Unassembled WGS sequence"/>
</dbReference>
<accession>A0A934SHK6</accession>
<proteinExistence type="predicted"/>
<evidence type="ECO:0000313" key="2">
    <source>
        <dbReference type="EMBL" id="MBK4214603.1"/>
    </source>
</evidence>
<comment type="caution">
    <text evidence="2">The sequence shown here is derived from an EMBL/GenBank/DDBJ whole genome shotgun (WGS) entry which is preliminary data.</text>
</comment>
<dbReference type="RefSeq" id="WP_200683289.1">
    <property type="nucleotide sequence ID" value="NZ_JAEPRQ010000001.1"/>
</dbReference>
<keyword evidence="1" id="KW-0732">Signal</keyword>
<gene>
    <name evidence="2" type="ORF">JJJ17_01545</name>
</gene>
<feature type="signal peptide" evidence="1">
    <location>
        <begin position="1"/>
        <end position="23"/>
    </location>
</feature>
<protein>
    <submittedName>
        <fullName evidence="2">Uncharacterized protein</fullName>
    </submittedName>
</protein>
<dbReference type="AlphaFoldDB" id="A0A934SHK6"/>
<sequence>MRHFPALLATISLSLPSTAPASAQSVERDAFIYVGANCAGMRSIEIEGDVEAALLRRIASGEVAGSTEMIELGRLQAVLDGFETESGRNEALRLHTECVVKSLEALAAGKASPGVPESEVVIEGSDVVPAPFVRAGHQQRFAIKTDEIRVIGNDDIIFTVLGASPRRIEVRWINTTTGDSGVLAGANALDVGSAAEIAENCRVSLYGIKPDDDAAAIQASFHVTCPPPM</sequence>
<feature type="chain" id="PRO_5037553635" evidence="1">
    <location>
        <begin position="24"/>
        <end position="229"/>
    </location>
</feature>
<reference evidence="2" key="1">
    <citation type="submission" date="2021-01" db="EMBL/GenBank/DDBJ databases">
        <title>Paracoccus amoyensis sp. nov., isolated from the surface seawater along the coast of Xiamen Island, China.</title>
        <authorList>
            <person name="Lyu L."/>
        </authorList>
    </citation>
    <scope>NUCLEOTIDE SEQUENCE</scope>
    <source>
        <strain evidence="2">MJ17</strain>
    </source>
</reference>
<dbReference type="EMBL" id="JAEPRQ010000001">
    <property type="protein sequence ID" value="MBK4214603.1"/>
    <property type="molecule type" value="Genomic_DNA"/>
</dbReference>
<organism evidence="2 3">
    <name type="scientific">Paracoccus caeni</name>
    <dbReference type="NCBI Taxonomy" id="657651"/>
    <lineage>
        <taxon>Bacteria</taxon>
        <taxon>Pseudomonadati</taxon>
        <taxon>Pseudomonadota</taxon>
        <taxon>Alphaproteobacteria</taxon>
        <taxon>Rhodobacterales</taxon>
        <taxon>Paracoccaceae</taxon>
        <taxon>Paracoccus</taxon>
    </lineage>
</organism>
<evidence type="ECO:0000313" key="3">
    <source>
        <dbReference type="Proteomes" id="UP000640485"/>
    </source>
</evidence>